<proteinExistence type="predicted"/>
<dbReference type="EMBL" id="FRAG01000006">
    <property type="protein sequence ID" value="SHJ68993.1"/>
    <property type="molecule type" value="Genomic_DNA"/>
</dbReference>
<evidence type="ECO:0000313" key="2">
    <source>
        <dbReference type="Proteomes" id="UP000184465"/>
    </source>
</evidence>
<protein>
    <submittedName>
        <fullName evidence="1">Uncharacterized protein</fullName>
    </submittedName>
</protein>
<keyword evidence="2" id="KW-1185">Reference proteome</keyword>
<name>A0A1M6LCS4_PARC5</name>
<sequence>MYKKIVKKCSKILLYGIYDFYKIILEEENGLQRKIKKFAY</sequence>
<dbReference type="STRING" id="1121301.SAMN02745912_00729"/>
<accession>A0A1M6LCS4</accession>
<dbReference type="AlphaFoldDB" id="A0A1M6LCS4"/>
<gene>
    <name evidence="1" type="ORF">SAMN02745912_00729</name>
</gene>
<dbReference type="Proteomes" id="UP000184465">
    <property type="component" value="Unassembled WGS sequence"/>
</dbReference>
<evidence type="ECO:0000313" key="1">
    <source>
        <dbReference type="EMBL" id="SHJ68993.1"/>
    </source>
</evidence>
<organism evidence="1 2">
    <name type="scientific">Paramaledivibacter caminithermalis (strain DSM 15212 / CIP 107654 / DViRD3)</name>
    <name type="common">Clostridium caminithermale</name>
    <dbReference type="NCBI Taxonomy" id="1121301"/>
    <lineage>
        <taxon>Bacteria</taxon>
        <taxon>Bacillati</taxon>
        <taxon>Bacillota</taxon>
        <taxon>Clostridia</taxon>
        <taxon>Peptostreptococcales</taxon>
        <taxon>Caminicellaceae</taxon>
        <taxon>Paramaledivibacter</taxon>
    </lineage>
</organism>
<reference evidence="1 2" key="1">
    <citation type="submission" date="2016-11" db="EMBL/GenBank/DDBJ databases">
        <authorList>
            <person name="Jaros S."/>
            <person name="Januszkiewicz K."/>
            <person name="Wedrychowicz H."/>
        </authorList>
    </citation>
    <scope>NUCLEOTIDE SEQUENCE [LARGE SCALE GENOMIC DNA]</scope>
    <source>
        <strain evidence="1 2">DSM 15212</strain>
    </source>
</reference>